<dbReference type="InterPro" id="IPR000086">
    <property type="entry name" value="NUDIX_hydrolase_dom"/>
</dbReference>
<dbReference type="InterPro" id="IPR015797">
    <property type="entry name" value="NUDIX_hydrolase-like_dom_sf"/>
</dbReference>
<dbReference type="GO" id="GO:1901907">
    <property type="term" value="P:diadenosine pentaphosphate catabolic process"/>
    <property type="evidence" value="ECO:0007669"/>
    <property type="project" value="TreeGrafter"/>
</dbReference>
<dbReference type="Pfam" id="PF00293">
    <property type="entry name" value="NUDIX"/>
    <property type="match status" value="1"/>
</dbReference>
<dbReference type="GO" id="GO:0000298">
    <property type="term" value="F:endopolyphosphatase activity"/>
    <property type="evidence" value="ECO:0007669"/>
    <property type="project" value="TreeGrafter"/>
</dbReference>
<keyword evidence="3" id="KW-0378">Hydrolase</keyword>
<evidence type="ECO:0000256" key="1">
    <source>
        <dbReference type="ARBA" id="ARBA00001946"/>
    </source>
</evidence>
<reference evidence="6 7" key="1">
    <citation type="submission" date="2015-12" db="EMBL/GenBank/DDBJ databases">
        <title>Genome sequence of the marine Rhodobacteraceae strain O3.65, Candidatus Tritonibacter horizontis.</title>
        <authorList>
            <person name="Poehlein A."/>
            <person name="Giebel H.A."/>
            <person name="Voget S."/>
            <person name="Brinkhoff T."/>
        </authorList>
    </citation>
    <scope>NUCLEOTIDE SEQUENCE [LARGE SCALE GENOMIC DNA]</scope>
    <source>
        <strain evidence="6 7">O3.65</strain>
    </source>
</reference>
<dbReference type="Gene3D" id="3.90.79.10">
    <property type="entry name" value="Nucleoside Triphosphate Pyrophosphohydrolase"/>
    <property type="match status" value="1"/>
</dbReference>
<protein>
    <submittedName>
        <fullName evidence="6">NUDIX domain protein</fullName>
    </submittedName>
</protein>
<accession>A0A132C363</accession>
<dbReference type="GO" id="GO:0034432">
    <property type="term" value="F:bis(5'-adenosyl)-pentaphosphatase activity"/>
    <property type="evidence" value="ECO:0007669"/>
    <property type="project" value="TreeGrafter"/>
</dbReference>
<dbReference type="InterPro" id="IPR047198">
    <property type="entry name" value="DDP-like_NUDIX"/>
</dbReference>
<dbReference type="SUPFAM" id="SSF55811">
    <property type="entry name" value="Nudix"/>
    <property type="match status" value="1"/>
</dbReference>
<dbReference type="GO" id="GO:1901909">
    <property type="term" value="P:diadenosine hexaphosphate catabolic process"/>
    <property type="evidence" value="ECO:0007669"/>
    <property type="project" value="TreeGrafter"/>
</dbReference>
<dbReference type="PANTHER" id="PTHR12629:SF0">
    <property type="entry name" value="DIPHOSPHOINOSITOL-POLYPHOSPHATE DIPHOSPHATASE"/>
    <property type="match status" value="1"/>
</dbReference>
<evidence type="ECO:0000256" key="4">
    <source>
        <dbReference type="ARBA" id="ARBA00022842"/>
    </source>
</evidence>
<dbReference type="CDD" id="cd04666">
    <property type="entry name" value="NUDIX_DIPP2_like_Nudt4"/>
    <property type="match status" value="1"/>
</dbReference>
<dbReference type="GO" id="GO:1901911">
    <property type="term" value="P:adenosine 5'-(hexahydrogen pentaphosphate) catabolic process"/>
    <property type="evidence" value="ECO:0007669"/>
    <property type="project" value="TreeGrafter"/>
</dbReference>
<dbReference type="GO" id="GO:0071543">
    <property type="term" value="P:diphosphoinositol polyphosphate metabolic process"/>
    <property type="evidence" value="ECO:0007669"/>
    <property type="project" value="TreeGrafter"/>
</dbReference>
<dbReference type="PANTHER" id="PTHR12629">
    <property type="entry name" value="DIPHOSPHOINOSITOL POLYPHOSPHATE PHOSPHOHYDROLASE"/>
    <property type="match status" value="1"/>
</dbReference>
<dbReference type="RefSeq" id="WP_068239005.1">
    <property type="nucleotide sequence ID" value="NZ_LPUY01000001.1"/>
</dbReference>
<evidence type="ECO:0000256" key="2">
    <source>
        <dbReference type="ARBA" id="ARBA00022723"/>
    </source>
</evidence>
<keyword evidence="7" id="KW-1185">Reference proteome</keyword>
<sequence length="152" mass="17585">MFQFLTKFWSQTLLPMLSRPPRLQVAALCFRETEAGREVLLITSRDTGRWVLPKGWPMAGKTSAESAAEEAWEEAGVRRGRFEDQPIGRYVYDKRLDSGATEPLETLVYALEVEDLRDEFPEMHQRQRNWVTPSEAAVLVDEPQLRDLLSRF</sequence>
<comment type="caution">
    <text evidence="6">The sequence shown here is derived from an EMBL/GenBank/DDBJ whole genome shotgun (WGS) entry which is preliminary data.</text>
</comment>
<feature type="domain" description="Nudix hydrolase" evidence="5">
    <location>
        <begin position="20"/>
        <end position="152"/>
    </location>
</feature>
<comment type="cofactor">
    <cofactor evidence="1">
        <name>Mg(2+)</name>
        <dbReference type="ChEBI" id="CHEBI:18420"/>
    </cofactor>
</comment>
<gene>
    <name evidence="6" type="ORF">TRIHO_00030</name>
</gene>
<dbReference type="AlphaFoldDB" id="A0A132C363"/>
<dbReference type="OrthoDB" id="7066910at2"/>
<evidence type="ECO:0000313" key="7">
    <source>
        <dbReference type="Proteomes" id="UP000068382"/>
    </source>
</evidence>
<evidence type="ECO:0000259" key="5">
    <source>
        <dbReference type="PROSITE" id="PS51462"/>
    </source>
</evidence>
<dbReference type="GO" id="GO:0046872">
    <property type="term" value="F:metal ion binding"/>
    <property type="evidence" value="ECO:0007669"/>
    <property type="project" value="UniProtKB-KW"/>
</dbReference>
<evidence type="ECO:0000313" key="6">
    <source>
        <dbReference type="EMBL" id="KUP95105.1"/>
    </source>
</evidence>
<keyword evidence="2" id="KW-0479">Metal-binding</keyword>
<dbReference type="Proteomes" id="UP000068382">
    <property type="component" value="Unassembled WGS sequence"/>
</dbReference>
<proteinExistence type="predicted"/>
<dbReference type="EMBL" id="LPUY01000001">
    <property type="protein sequence ID" value="KUP95105.1"/>
    <property type="molecule type" value="Genomic_DNA"/>
</dbReference>
<evidence type="ECO:0000256" key="3">
    <source>
        <dbReference type="ARBA" id="ARBA00022801"/>
    </source>
</evidence>
<name>A0A132C363_9RHOB</name>
<dbReference type="GO" id="GO:0005737">
    <property type="term" value="C:cytoplasm"/>
    <property type="evidence" value="ECO:0007669"/>
    <property type="project" value="TreeGrafter"/>
</dbReference>
<dbReference type="PROSITE" id="PS51462">
    <property type="entry name" value="NUDIX"/>
    <property type="match status" value="1"/>
</dbReference>
<organism evidence="6 7">
    <name type="scientific">Tritonibacter horizontis</name>
    <dbReference type="NCBI Taxonomy" id="1768241"/>
    <lineage>
        <taxon>Bacteria</taxon>
        <taxon>Pseudomonadati</taxon>
        <taxon>Pseudomonadota</taxon>
        <taxon>Alphaproteobacteria</taxon>
        <taxon>Rhodobacterales</taxon>
        <taxon>Paracoccaceae</taxon>
        <taxon>Tritonibacter</taxon>
    </lineage>
</organism>
<keyword evidence="4" id="KW-0460">Magnesium</keyword>
<dbReference type="GO" id="GO:0008486">
    <property type="term" value="F:diphosphoinositol-polyphosphate diphosphatase activity"/>
    <property type="evidence" value="ECO:0007669"/>
    <property type="project" value="TreeGrafter"/>
</dbReference>
<dbReference type="GO" id="GO:0034431">
    <property type="term" value="F:bis(5'-adenosyl)-hexaphosphatase activity"/>
    <property type="evidence" value="ECO:0007669"/>
    <property type="project" value="TreeGrafter"/>
</dbReference>